<dbReference type="OrthoDB" id="2381482at2"/>
<feature type="compositionally biased region" description="Basic residues" evidence="1">
    <location>
        <begin position="1"/>
        <end position="12"/>
    </location>
</feature>
<gene>
    <name evidence="2" type="ORF">HMPREF1316_0639</name>
</gene>
<evidence type="ECO:0000313" key="3">
    <source>
        <dbReference type="Proteomes" id="UP000016638"/>
    </source>
</evidence>
<sequence>MMFEKWRKKKGNAAHDQTDVAAGFDPRPAESSAGLGYTDMDGGQMRMVEFAKRTAGQPEASYVPSDHSLLADLHAADEWATDNLNKTGYKADHTLESMREVERFIDENPSLFAGKSGSIVFSLGAYVGETIKHLCGGRWVTDDQDPQGELYCTVEYGGTSFCWPVIRVMKRVHEGWEEGDLYGYVLSMQRREPSE</sequence>
<comment type="caution">
    <text evidence="2">The sequence shown here is derived from an EMBL/GenBank/DDBJ whole genome shotgun (WGS) entry which is preliminary data.</text>
</comment>
<organism evidence="2 3">
    <name type="scientific">Olsenella profusa F0195</name>
    <dbReference type="NCBI Taxonomy" id="1125712"/>
    <lineage>
        <taxon>Bacteria</taxon>
        <taxon>Bacillati</taxon>
        <taxon>Actinomycetota</taxon>
        <taxon>Coriobacteriia</taxon>
        <taxon>Coriobacteriales</taxon>
        <taxon>Atopobiaceae</taxon>
        <taxon>Olsenella</taxon>
    </lineage>
</organism>
<dbReference type="RefSeq" id="WP_021727237.1">
    <property type="nucleotide sequence ID" value="NZ_AWEZ01000069.1"/>
</dbReference>
<evidence type="ECO:0000256" key="1">
    <source>
        <dbReference type="SAM" id="MobiDB-lite"/>
    </source>
</evidence>
<feature type="region of interest" description="Disordered" evidence="1">
    <location>
        <begin position="1"/>
        <end position="38"/>
    </location>
</feature>
<proteinExistence type="predicted"/>
<dbReference type="EMBL" id="AWEZ01000069">
    <property type="protein sequence ID" value="ERL06181.1"/>
    <property type="molecule type" value="Genomic_DNA"/>
</dbReference>
<dbReference type="AlphaFoldDB" id="U2V0H0"/>
<dbReference type="Proteomes" id="UP000016638">
    <property type="component" value="Unassembled WGS sequence"/>
</dbReference>
<reference evidence="2 3" key="1">
    <citation type="submission" date="2013-08" db="EMBL/GenBank/DDBJ databases">
        <authorList>
            <person name="Durkin A.S."/>
            <person name="Haft D.R."/>
            <person name="McCorrison J."/>
            <person name="Torralba M."/>
            <person name="Gillis M."/>
            <person name="Haft D.H."/>
            <person name="Methe B."/>
            <person name="Sutton G."/>
            <person name="Nelson K.E."/>
        </authorList>
    </citation>
    <scope>NUCLEOTIDE SEQUENCE [LARGE SCALE GENOMIC DNA]</scope>
    <source>
        <strain evidence="2 3">F0195</strain>
    </source>
</reference>
<protein>
    <submittedName>
        <fullName evidence="2">Uncharacterized protein</fullName>
    </submittedName>
</protein>
<accession>U2V0H0</accession>
<dbReference type="eggNOG" id="ENOG5033CIN">
    <property type="taxonomic scope" value="Bacteria"/>
</dbReference>
<dbReference type="PATRIC" id="fig|1125712.3.peg.2300"/>
<keyword evidence="3" id="KW-1185">Reference proteome</keyword>
<name>U2V0H0_9ACTN</name>
<evidence type="ECO:0000313" key="2">
    <source>
        <dbReference type="EMBL" id="ERL06181.1"/>
    </source>
</evidence>